<dbReference type="InterPro" id="IPR038460">
    <property type="entry name" value="AcetylCoA_hyd_C_sf"/>
</dbReference>
<dbReference type="InterPro" id="IPR003702">
    <property type="entry name" value="ActCoA_hydro_N"/>
</dbReference>
<dbReference type="InterPro" id="IPR037171">
    <property type="entry name" value="NagB/RpiA_transferase-like"/>
</dbReference>
<dbReference type="EMBL" id="JACXAI010000071">
    <property type="protein sequence ID" value="MBD1383605.1"/>
    <property type="molecule type" value="Genomic_DNA"/>
</dbReference>
<dbReference type="Proteomes" id="UP000626844">
    <property type="component" value="Unassembled WGS sequence"/>
</dbReference>
<comment type="caution">
    <text evidence="5">The sequence shown here is derived from an EMBL/GenBank/DDBJ whole genome shotgun (WGS) entry which is preliminary data.</text>
</comment>
<evidence type="ECO:0000256" key="1">
    <source>
        <dbReference type="ARBA" id="ARBA00009632"/>
    </source>
</evidence>
<keyword evidence="6" id="KW-1185">Reference proteome</keyword>
<reference evidence="5" key="1">
    <citation type="submission" date="2020-09" db="EMBL/GenBank/DDBJ databases">
        <title>A novel bacterium of genus Bacillus, isolated from South China Sea.</title>
        <authorList>
            <person name="Huang H."/>
            <person name="Mo K."/>
            <person name="Hu Y."/>
        </authorList>
    </citation>
    <scope>NUCLEOTIDE SEQUENCE</scope>
    <source>
        <strain evidence="5">IB182487</strain>
    </source>
</reference>
<dbReference type="GO" id="GO:0006083">
    <property type="term" value="P:acetate metabolic process"/>
    <property type="evidence" value="ECO:0007669"/>
    <property type="project" value="InterPro"/>
</dbReference>
<feature type="domain" description="Acetyl-CoA hydrolase/transferase N-terminal" evidence="3">
    <location>
        <begin position="9"/>
        <end position="170"/>
    </location>
</feature>
<dbReference type="PANTHER" id="PTHR21432:SF20">
    <property type="entry name" value="ACETYL-COA HYDROLASE"/>
    <property type="match status" value="1"/>
</dbReference>
<dbReference type="GO" id="GO:0008775">
    <property type="term" value="F:acetate CoA-transferase activity"/>
    <property type="evidence" value="ECO:0007669"/>
    <property type="project" value="InterPro"/>
</dbReference>
<comment type="similarity">
    <text evidence="1">Belongs to the acetyl-CoA hydrolase/transferase family.</text>
</comment>
<protein>
    <submittedName>
        <fullName evidence="5">Acetyl-CoA hydrolase/transferase family protein</fullName>
    </submittedName>
</protein>
<dbReference type="PANTHER" id="PTHR21432">
    <property type="entry name" value="ACETYL-COA HYDROLASE-RELATED"/>
    <property type="match status" value="1"/>
</dbReference>
<accession>A0A926NM41</accession>
<keyword evidence="2" id="KW-0808">Transferase</keyword>
<dbReference type="Gene3D" id="3.40.1080.10">
    <property type="entry name" value="Glutaconate Coenzyme A-transferase"/>
    <property type="match status" value="1"/>
</dbReference>
<dbReference type="GO" id="GO:0016787">
    <property type="term" value="F:hydrolase activity"/>
    <property type="evidence" value="ECO:0007669"/>
    <property type="project" value="UniProtKB-KW"/>
</dbReference>
<evidence type="ECO:0000259" key="3">
    <source>
        <dbReference type="Pfam" id="PF02550"/>
    </source>
</evidence>
<evidence type="ECO:0000313" key="6">
    <source>
        <dbReference type="Proteomes" id="UP000626844"/>
    </source>
</evidence>
<evidence type="ECO:0000313" key="5">
    <source>
        <dbReference type="EMBL" id="MBD1383605.1"/>
    </source>
</evidence>
<keyword evidence="5" id="KW-0378">Hydrolase</keyword>
<name>A0A926NM41_9BACI</name>
<dbReference type="AlphaFoldDB" id="A0A926NM41"/>
<proteinExistence type="inferred from homology"/>
<dbReference type="Pfam" id="PF02550">
    <property type="entry name" value="AcetylCoA_hydro"/>
    <property type="match status" value="1"/>
</dbReference>
<feature type="domain" description="Acetyl-CoA hydrolase/transferase C-terminal" evidence="4">
    <location>
        <begin position="272"/>
        <end position="420"/>
    </location>
</feature>
<organism evidence="5 6">
    <name type="scientific">Metabacillus arenae</name>
    <dbReference type="NCBI Taxonomy" id="2771434"/>
    <lineage>
        <taxon>Bacteria</taxon>
        <taxon>Bacillati</taxon>
        <taxon>Bacillota</taxon>
        <taxon>Bacilli</taxon>
        <taxon>Bacillales</taxon>
        <taxon>Bacillaceae</taxon>
        <taxon>Metabacillus</taxon>
    </lineage>
</organism>
<dbReference type="Gene3D" id="3.30.750.70">
    <property type="entry name" value="4-hydroxybutyrate coenzyme like domains"/>
    <property type="match status" value="1"/>
</dbReference>
<dbReference type="Pfam" id="PF13336">
    <property type="entry name" value="AcetylCoA_hyd_C"/>
    <property type="match status" value="1"/>
</dbReference>
<evidence type="ECO:0000259" key="4">
    <source>
        <dbReference type="Pfam" id="PF13336"/>
    </source>
</evidence>
<dbReference type="InterPro" id="IPR046433">
    <property type="entry name" value="ActCoA_hydro"/>
</dbReference>
<evidence type="ECO:0000256" key="2">
    <source>
        <dbReference type="ARBA" id="ARBA00022679"/>
    </source>
</evidence>
<gene>
    <name evidence="5" type="ORF">IC621_26025</name>
</gene>
<dbReference type="Gene3D" id="3.40.1080.20">
    <property type="entry name" value="Acetyl-CoA hydrolase/transferase C-terminal domain"/>
    <property type="match status" value="1"/>
</dbReference>
<sequence length="425" mass="46770">MVNEWVKTYQDRQRTVEEAISLIQSKSKVILSSFCSEPQTLLEELVRQKDRLFDVTLYNNIIGSPCVYAAAECFPNLQIRTFLGSPLLKEAYQNRACDYIPINLSEIPRFIENANMDIAFIQVSPPNEKGYCNLGISVDFAHSLIQSAKCVIAEVNSQMPSTYGNTSVHVKDIDCFVLTSRPLLSIPQGTSTSHEQKIGEYVSELIPDQATIQVGLGSLADSIIRALSSKKGLGIHSGSITDAVIDLVEKGVITNEHKEIDRCKMVCTTLTGTERLYRFAHMNPLIELHPVSYTHNGSTHAKLARFHSINSALEVDLTGQINAEQVGPFPLAGVGGQMDFIRGAGLSKSGKSIIALPATAKGGTQSRIKFSVSYVTSLKSDVHYVVTEYGIASLFGKSIKQRAEELLAVAHPDFREQLKYEVEKI</sequence>
<dbReference type="InterPro" id="IPR026888">
    <property type="entry name" value="AcetylCoA_hyd_C"/>
</dbReference>
<dbReference type="SUPFAM" id="SSF100950">
    <property type="entry name" value="NagB/RpiA/CoA transferase-like"/>
    <property type="match status" value="2"/>
</dbReference>
<dbReference type="RefSeq" id="WP_191162922.1">
    <property type="nucleotide sequence ID" value="NZ_JACXAI010000071.1"/>
</dbReference>